<feature type="non-terminal residue" evidence="2">
    <location>
        <position position="1"/>
    </location>
</feature>
<evidence type="ECO:0000256" key="1">
    <source>
        <dbReference type="SAM" id="MobiDB-lite"/>
    </source>
</evidence>
<name>A0A699J7X4_TANCI</name>
<feature type="compositionally biased region" description="Low complexity" evidence="1">
    <location>
        <begin position="149"/>
        <end position="165"/>
    </location>
</feature>
<evidence type="ECO:0000313" key="2">
    <source>
        <dbReference type="EMBL" id="GFA18947.1"/>
    </source>
</evidence>
<reference evidence="2" key="1">
    <citation type="journal article" date="2019" name="Sci. Rep.">
        <title>Draft genome of Tanacetum cinerariifolium, the natural source of mosquito coil.</title>
        <authorList>
            <person name="Yamashiro T."/>
            <person name="Shiraishi A."/>
            <person name="Satake H."/>
            <person name="Nakayama K."/>
        </authorList>
    </citation>
    <scope>NUCLEOTIDE SEQUENCE</scope>
</reference>
<sequence length="332" mass="37554">DLDYGFEFMWPQVRNYRVLLLSLLSTLNKCLPSFTFTSGAKLGDELDVLDINNSKGSITRSSCNFYENILSPLHKILKIWKRSVVDESILSLEVQKKTTPIPLPRNDVKSHYLEMTSNNNLEQPGKNLQRTIMDGKVETIERESLVTRASKTTDSAETDSSASNSDCAESPYIETFMFKLEYGDDVIAFHLPISSLTIVAVKKKSTSAWRLILADKAILLGANNRPPMLEKDMYDSWKSIMELYMLNRQHGRMIPESVENGPLLWPTVEENRVTRPKKYSELSKLDEDKEGKAVDPSHYRGMIGTLLYLTGLWYLKDSSVALTAFANADHAG</sequence>
<protein>
    <submittedName>
        <fullName evidence="2">Uncharacterized protein</fullName>
    </submittedName>
</protein>
<dbReference type="AlphaFoldDB" id="A0A699J7X4"/>
<proteinExistence type="predicted"/>
<gene>
    <name evidence="2" type="ORF">Tci_590919</name>
</gene>
<organism evidence="2">
    <name type="scientific">Tanacetum cinerariifolium</name>
    <name type="common">Dalmatian daisy</name>
    <name type="synonym">Chrysanthemum cinerariifolium</name>
    <dbReference type="NCBI Taxonomy" id="118510"/>
    <lineage>
        <taxon>Eukaryota</taxon>
        <taxon>Viridiplantae</taxon>
        <taxon>Streptophyta</taxon>
        <taxon>Embryophyta</taxon>
        <taxon>Tracheophyta</taxon>
        <taxon>Spermatophyta</taxon>
        <taxon>Magnoliopsida</taxon>
        <taxon>eudicotyledons</taxon>
        <taxon>Gunneridae</taxon>
        <taxon>Pentapetalae</taxon>
        <taxon>asterids</taxon>
        <taxon>campanulids</taxon>
        <taxon>Asterales</taxon>
        <taxon>Asteraceae</taxon>
        <taxon>Asteroideae</taxon>
        <taxon>Anthemideae</taxon>
        <taxon>Anthemidinae</taxon>
        <taxon>Tanacetum</taxon>
    </lineage>
</organism>
<comment type="caution">
    <text evidence="2">The sequence shown here is derived from an EMBL/GenBank/DDBJ whole genome shotgun (WGS) entry which is preliminary data.</text>
</comment>
<accession>A0A699J7X4</accession>
<dbReference type="EMBL" id="BKCJ010382863">
    <property type="protein sequence ID" value="GFA18947.1"/>
    <property type="molecule type" value="Genomic_DNA"/>
</dbReference>
<feature type="region of interest" description="Disordered" evidence="1">
    <location>
        <begin position="146"/>
        <end position="165"/>
    </location>
</feature>